<dbReference type="AlphaFoldDB" id="A0A1S0TH35"/>
<accession>A0A1S0TH35</accession>
<gene>
    <name evidence="1" type="ORF">LOAG_15421</name>
</gene>
<protein>
    <submittedName>
        <fullName evidence="1">Uncharacterized protein</fullName>
    </submittedName>
</protein>
<dbReference type="EMBL" id="JH712146">
    <property type="protein sequence ID" value="EFO13109.1"/>
    <property type="molecule type" value="Genomic_DNA"/>
</dbReference>
<sequence>MITRYVTVNDAMSEIIAKVIHVKIVVHVYQQPEVTVVNVRKVFMVTNAN</sequence>
<organism evidence="1">
    <name type="scientific">Loa loa</name>
    <name type="common">Eye worm</name>
    <name type="synonym">Filaria loa</name>
    <dbReference type="NCBI Taxonomy" id="7209"/>
    <lineage>
        <taxon>Eukaryota</taxon>
        <taxon>Metazoa</taxon>
        <taxon>Ecdysozoa</taxon>
        <taxon>Nematoda</taxon>
        <taxon>Chromadorea</taxon>
        <taxon>Rhabditida</taxon>
        <taxon>Spirurina</taxon>
        <taxon>Spiruromorpha</taxon>
        <taxon>Filarioidea</taxon>
        <taxon>Onchocercidae</taxon>
        <taxon>Loa</taxon>
    </lineage>
</organism>
<dbReference type="RefSeq" id="XP_003150960.1">
    <property type="nucleotide sequence ID" value="XM_003150912.1"/>
</dbReference>
<dbReference type="InParanoid" id="A0A1S0TH35"/>
<evidence type="ECO:0000313" key="1">
    <source>
        <dbReference type="EMBL" id="EFO13109.1"/>
    </source>
</evidence>
<name>A0A1S0TH35_LOALO</name>
<dbReference type="CTD" id="9952912"/>
<proteinExistence type="predicted"/>
<reference evidence="1" key="1">
    <citation type="submission" date="2012-04" db="EMBL/GenBank/DDBJ databases">
        <title>The Genome Sequence of Loa loa.</title>
        <authorList>
            <consortium name="The Broad Institute Genome Sequencing Platform"/>
            <consortium name="Broad Institute Genome Sequencing Center for Infectious Disease"/>
            <person name="Nutman T.B."/>
            <person name="Fink D.L."/>
            <person name="Russ C."/>
            <person name="Young S."/>
            <person name="Zeng Q."/>
            <person name="Gargeya S."/>
            <person name="Alvarado L."/>
            <person name="Berlin A."/>
            <person name="Chapman S.B."/>
            <person name="Chen Z."/>
            <person name="Freedman E."/>
            <person name="Gellesch M."/>
            <person name="Goldberg J."/>
            <person name="Griggs A."/>
            <person name="Gujja S."/>
            <person name="Heilman E.R."/>
            <person name="Heiman D."/>
            <person name="Howarth C."/>
            <person name="Mehta T."/>
            <person name="Neiman D."/>
            <person name="Pearson M."/>
            <person name="Roberts A."/>
            <person name="Saif S."/>
            <person name="Shea T."/>
            <person name="Shenoy N."/>
            <person name="Sisk P."/>
            <person name="Stolte C."/>
            <person name="Sykes S."/>
            <person name="White J."/>
            <person name="Yandava C."/>
            <person name="Haas B."/>
            <person name="Henn M.R."/>
            <person name="Nusbaum C."/>
            <person name="Birren B."/>
        </authorList>
    </citation>
    <scope>NUCLEOTIDE SEQUENCE [LARGE SCALE GENOMIC DNA]</scope>
</reference>
<dbReference type="KEGG" id="loa:LOAG_15421"/>
<dbReference type="GeneID" id="9952912"/>